<name>A0A450SP63_9GAMM</name>
<protein>
    <submittedName>
        <fullName evidence="1">Uncharacterized protein</fullName>
    </submittedName>
</protein>
<organism evidence="1">
    <name type="scientific">Candidatus Kentrum sp. DK</name>
    <dbReference type="NCBI Taxonomy" id="2126562"/>
    <lineage>
        <taxon>Bacteria</taxon>
        <taxon>Pseudomonadati</taxon>
        <taxon>Pseudomonadota</taxon>
        <taxon>Gammaproteobacteria</taxon>
        <taxon>Candidatus Kentrum</taxon>
    </lineage>
</organism>
<reference evidence="1" key="1">
    <citation type="submission" date="2019-02" db="EMBL/GenBank/DDBJ databases">
        <authorList>
            <person name="Gruber-Vodicka R. H."/>
            <person name="Seah K. B. B."/>
        </authorList>
    </citation>
    <scope>NUCLEOTIDE SEQUENCE</scope>
    <source>
        <strain evidence="1">BECK_DK47</strain>
    </source>
</reference>
<dbReference type="EMBL" id="CAADEX010000053">
    <property type="protein sequence ID" value="VFJ55609.1"/>
    <property type="molecule type" value="Genomic_DNA"/>
</dbReference>
<evidence type="ECO:0000313" key="1">
    <source>
        <dbReference type="EMBL" id="VFJ55609.1"/>
    </source>
</evidence>
<sequence>MVGSYKICRFGASVQQFGCSTGIKLKAQQLADGELLGLGSSSPSHMYRATISALENGGHAALTGEDRAQCFPSVVISVLSKAAAYHLDKLIGQHSNKQMSVRALVLLVKDGPQPVLALRVFVRRINMQTTLPSEQRKRQYYLKILWHYIWRHRAHIL</sequence>
<dbReference type="AlphaFoldDB" id="A0A450SP63"/>
<accession>A0A450SP63</accession>
<gene>
    <name evidence="1" type="ORF">BECKDK2373B_GA0170837_105319</name>
</gene>
<proteinExistence type="predicted"/>